<dbReference type="EMBL" id="CM044702">
    <property type="protein sequence ID" value="KAI5678536.1"/>
    <property type="molecule type" value="Genomic_DNA"/>
</dbReference>
<sequence length="103" mass="12276">MDTETESCLICSSMRLLSDEELLPIIGQLHPSEHYYAKQQPQYITQQWSIVNRERDAHRDGKVNFKEFFHGLFDMVRNYDEEDHRSNDQSHDSEEHQLESFST</sequence>
<protein>
    <submittedName>
        <fullName evidence="1">Uncharacterized protein</fullName>
    </submittedName>
</protein>
<dbReference type="Proteomes" id="UP001060085">
    <property type="component" value="Linkage Group LG02"/>
</dbReference>
<accession>A0ACC0C154</accession>
<name>A0ACC0C154_CATRO</name>
<organism evidence="1 2">
    <name type="scientific">Catharanthus roseus</name>
    <name type="common">Madagascar periwinkle</name>
    <name type="synonym">Vinca rosea</name>
    <dbReference type="NCBI Taxonomy" id="4058"/>
    <lineage>
        <taxon>Eukaryota</taxon>
        <taxon>Viridiplantae</taxon>
        <taxon>Streptophyta</taxon>
        <taxon>Embryophyta</taxon>
        <taxon>Tracheophyta</taxon>
        <taxon>Spermatophyta</taxon>
        <taxon>Magnoliopsida</taxon>
        <taxon>eudicotyledons</taxon>
        <taxon>Gunneridae</taxon>
        <taxon>Pentapetalae</taxon>
        <taxon>asterids</taxon>
        <taxon>lamiids</taxon>
        <taxon>Gentianales</taxon>
        <taxon>Apocynaceae</taxon>
        <taxon>Rauvolfioideae</taxon>
        <taxon>Vinceae</taxon>
        <taxon>Catharanthinae</taxon>
        <taxon>Catharanthus</taxon>
    </lineage>
</organism>
<keyword evidence="2" id="KW-1185">Reference proteome</keyword>
<reference evidence="2" key="1">
    <citation type="journal article" date="2023" name="Nat. Plants">
        <title>Single-cell RNA sequencing provides a high-resolution roadmap for understanding the multicellular compartmentation of specialized metabolism.</title>
        <authorList>
            <person name="Sun S."/>
            <person name="Shen X."/>
            <person name="Li Y."/>
            <person name="Li Y."/>
            <person name="Wang S."/>
            <person name="Li R."/>
            <person name="Zhang H."/>
            <person name="Shen G."/>
            <person name="Guo B."/>
            <person name="Wei J."/>
            <person name="Xu J."/>
            <person name="St-Pierre B."/>
            <person name="Chen S."/>
            <person name="Sun C."/>
        </authorList>
    </citation>
    <scope>NUCLEOTIDE SEQUENCE [LARGE SCALE GENOMIC DNA]</scope>
</reference>
<evidence type="ECO:0000313" key="2">
    <source>
        <dbReference type="Proteomes" id="UP001060085"/>
    </source>
</evidence>
<evidence type="ECO:0000313" key="1">
    <source>
        <dbReference type="EMBL" id="KAI5678536.1"/>
    </source>
</evidence>
<proteinExistence type="predicted"/>
<gene>
    <name evidence="1" type="ORF">M9H77_09486</name>
</gene>
<comment type="caution">
    <text evidence="1">The sequence shown here is derived from an EMBL/GenBank/DDBJ whole genome shotgun (WGS) entry which is preliminary data.</text>
</comment>